<accession>A0A0F9H5V2</accession>
<evidence type="ECO:0000313" key="1">
    <source>
        <dbReference type="EMBL" id="KKL77015.1"/>
    </source>
</evidence>
<comment type="caution">
    <text evidence="1">The sequence shown here is derived from an EMBL/GenBank/DDBJ whole genome shotgun (WGS) entry which is preliminary data.</text>
</comment>
<proteinExistence type="predicted"/>
<dbReference type="EMBL" id="LAZR01023878">
    <property type="protein sequence ID" value="KKL77015.1"/>
    <property type="molecule type" value="Genomic_DNA"/>
</dbReference>
<sequence length="101" mass="10971">MTASYRDNSTPSDIVSGEFGTEVITLAATTFTGQGADQPCREVLIWYELGKTVQIGESAAAAAAGPVMNDSEEYLRIPISNTNKLFFKGTAEDDVYILWRS</sequence>
<organism evidence="1">
    <name type="scientific">marine sediment metagenome</name>
    <dbReference type="NCBI Taxonomy" id="412755"/>
    <lineage>
        <taxon>unclassified sequences</taxon>
        <taxon>metagenomes</taxon>
        <taxon>ecological metagenomes</taxon>
    </lineage>
</organism>
<gene>
    <name evidence="1" type="ORF">LCGC14_2039130</name>
</gene>
<name>A0A0F9H5V2_9ZZZZ</name>
<protein>
    <submittedName>
        <fullName evidence="1">Uncharacterized protein</fullName>
    </submittedName>
</protein>
<reference evidence="1" key="1">
    <citation type="journal article" date="2015" name="Nature">
        <title>Complex archaea that bridge the gap between prokaryotes and eukaryotes.</title>
        <authorList>
            <person name="Spang A."/>
            <person name="Saw J.H."/>
            <person name="Jorgensen S.L."/>
            <person name="Zaremba-Niedzwiedzka K."/>
            <person name="Martijn J."/>
            <person name="Lind A.E."/>
            <person name="van Eijk R."/>
            <person name="Schleper C."/>
            <person name="Guy L."/>
            <person name="Ettema T.J."/>
        </authorList>
    </citation>
    <scope>NUCLEOTIDE SEQUENCE</scope>
</reference>
<dbReference type="AlphaFoldDB" id="A0A0F9H5V2"/>